<dbReference type="Proteomes" id="UP001497472">
    <property type="component" value="Unassembled WGS sequence"/>
</dbReference>
<accession>A0AAV1JCH4</accession>
<dbReference type="PANTHER" id="PTHR14690:SF9">
    <property type="entry name" value="GH08353P"/>
    <property type="match status" value="1"/>
</dbReference>
<protein>
    <submittedName>
        <fullName evidence="2">Uncharacterized protein</fullName>
    </submittedName>
</protein>
<dbReference type="InterPro" id="IPR052267">
    <property type="entry name" value="N-DRC_Component"/>
</dbReference>
<keyword evidence="1" id="KW-0175">Coiled coil</keyword>
<feature type="coiled-coil region" evidence="1">
    <location>
        <begin position="78"/>
        <end position="105"/>
    </location>
</feature>
<evidence type="ECO:0000256" key="1">
    <source>
        <dbReference type="SAM" id="Coils"/>
    </source>
</evidence>
<feature type="coiled-coil region" evidence="1">
    <location>
        <begin position="399"/>
        <end position="429"/>
    </location>
</feature>
<evidence type="ECO:0000313" key="2">
    <source>
        <dbReference type="EMBL" id="CAK1546321.1"/>
    </source>
</evidence>
<dbReference type="PANTHER" id="PTHR14690">
    <property type="entry name" value="IQ MOTIF CONTAINING WITH AAA DOMAIN 1"/>
    <property type="match status" value="1"/>
</dbReference>
<keyword evidence="3" id="KW-1185">Reference proteome</keyword>
<organism evidence="2 3">
    <name type="scientific">Leptosia nina</name>
    <dbReference type="NCBI Taxonomy" id="320188"/>
    <lineage>
        <taxon>Eukaryota</taxon>
        <taxon>Metazoa</taxon>
        <taxon>Ecdysozoa</taxon>
        <taxon>Arthropoda</taxon>
        <taxon>Hexapoda</taxon>
        <taxon>Insecta</taxon>
        <taxon>Pterygota</taxon>
        <taxon>Neoptera</taxon>
        <taxon>Endopterygota</taxon>
        <taxon>Lepidoptera</taxon>
        <taxon>Glossata</taxon>
        <taxon>Ditrysia</taxon>
        <taxon>Papilionoidea</taxon>
        <taxon>Pieridae</taxon>
        <taxon>Pierinae</taxon>
        <taxon>Leptosia</taxon>
    </lineage>
</organism>
<dbReference type="EMBL" id="CAVLEF010000007">
    <property type="protein sequence ID" value="CAK1546321.1"/>
    <property type="molecule type" value="Genomic_DNA"/>
</dbReference>
<sequence>MAGNYYFEQWKRVLKNLESVISIDIDNQKNKAHDKDICDASLRLSGVLGSYVCCYNATFDCLQQNLQVQKTAYMENVVKALLTRILELKEQLRKLERTCYEYLSEGLIEYKLTPYDVELENIYFKNHRPRDIQRLVDDALREAKAVAHKDLMAEEVEESVGFEEEDRWWETDNEQVETKSKGINVGAIYAVEKKMSQETLKRKQLLSLIQAHEKSRQTIQEYTLRNERRLLWEKELKGTLNPPARVELRERASLLIQTIIRKYFHLKRKKVTDCKLDQLLGINYCKQIKDLRDVKEEENKIKSKTCELKKMYNNKWKLEYKELKTKFIKKKEGDIADDFREFIRCWFKTWFEEVQFFHAIPKENQGGITRIIKNEISSPAEWLDEYNAYLEQKKATKHKTATQLKYEKLEAKREEMEFKREAMKKKKLQIELMRKLMKNPNIHPGYQYPESKKIEHLIEAVAVYKNKWSEWDDLNIVKVKKGHIREVDFEEICATVKEEICNSVENDMRNRIIPPALDVQSLAYVLQGYAIGQLIKQLDNFLTAERIVQIATQGLSPTEVYDHFLQNDEAKVDYERYHKWNSEKTHWGKVEKKHLEEQLEFRQNIERWKEKIEKQKKKQ</sequence>
<comment type="caution">
    <text evidence="2">The sequence shown here is derived from an EMBL/GenBank/DDBJ whole genome shotgun (WGS) entry which is preliminary data.</text>
</comment>
<dbReference type="AlphaFoldDB" id="A0AAV1JCH4"/>
<evidence type="ECO:0000313" key="3">
    <source>
        <dbReference type="Proteomes" id="UP001497472"/>
    </source>
</evidence>
<name>A0AAV1JCH4_9NEOP</name>
<gene>
    <name evidence="2" type="ORF">LNINA_LOCUS5900</name>
</gene>
<proteinExistence type="predicted"/>
<reference evidence="2 3" key="1">
    <citation type="submission" date="2023-11" db="EMBL/GenBank/DDBJ databases">
        <authorList>
            <person name="Okamura Y."/>
        </authorList>
    </citation>
    <scope>NUCLEOTIDE SEQUENCE [LARGE SCALE GENOMIC DNA]</scope>
</reference>